<evidence type="ECO:0000256" key="2">
    <source>
        <dbReference type="ARBA" id="ARBA00023125"/>
    </source>
</evidence>
<dbReference type="Proteomes" id="UP001485459">
    <property type="component" value="Chromosome"/>
</dbReference>
<feature type="domain" description="HTH araC/xylS-type" evidence="4">
    <location>
        <begin position="154"/>
        <end position="255"/>
    </location>
</feature>
<evidence type="ECO:0000259" key="4">
    <source>
        <dbReference type="PROSITE" id="PS01124"/>
    </source>
</evidence>
<dbReference type="SUPFAM" id="SSF46689">
    <property type="entry name" value="Homeodomain-like"/>
    <property type="match status" value="1"/>
</dbReference>
<dbReference type="Gene3D" id="1.10.10.60">
    <property type="entry name" value="Homeodomain-like"/>
    <property type="match status" value="1"/>
</dbReference>
<evidence type="ECO:0000313" key="5">
    <source>
        <dbReference type="EMBL" id="WZN40594.1"/>
    </source>
</evidence>
<accession>A0ABZ2YNV4</accession>
<dbReference type="Pfam" id="PF12833">
    <property type="entry name" value="HTH_18"/>
    <property type="match status" value="1"/>
</dbReference>
<dbReference type="PROSITE" id="PS01124">
    <property type="entry name" value="HTH_ARAC_FAMILY_2"/>
    <property type="match status" value="1"/>
</dbReference>
<keyword evidence="6" id="KW-1185">Reference proteome</keyword>
<sequence length="264" mass="29818">MFATFAPPPQLSGLVRMFWAFEHEVPGNTPYVYRSMADGCAELIFHYRNRFSPLSGTEGAGFSHLHAQTSRYSRFLTHGSFGIFGAYLYPTAVPLFFGHSASSVVNSMPDLQSIMGRDGIDLEERIITARFHHQRVAILSDYLLALLSRRKPANGAVQLAVQTILRANGMVNIKALAGSISLSTRQFERNFKAAAGFSPKLFTRIIRFHRALDAYGQYDGNLTGLAYECGYYDQSHFIHDFREFSGYLPREYFLGRPEGIEYRE</sequence>
<protein>
    <submittedName>
        <fullName evidence="5">Helix-turn-helix domain-containing protein</fullName>
    </submittedName>
</protein>
<evidence type="ECO:0000256" key="1">
    <source>
        <dbReference type="ARBA" id="ARBA00023015"/>
    </source>
</evidence>
<dbReference type="RefSeq" id="WP_341835509.1">
    <property type="nucleotide sequence ID" value="NZ_CP149822.1"/>
</dbReference>
<evidence type="ECO:0000256" key="3">
    <source>
        <dbReference type="ARBA" id="ARBA00023163"/>
    </source>
</evidence>
<proteinExistence type="predicted"/>
<dbReference type="InterPro" id="IPR009057">
    <property type="entry name" value="Homeodomain-like_sf"/>
</dbReference>
<dbReference type="InterPro" id="IPR018060">
    <property type="entry name" value="HTH_AraC"/>
</dbReference>
<organism evidence="5 6">
    <name type="scientific">Chitinophaga pollutisoli</name>
    <dbReference type="NCBI Taxonomy" id="3133966"/>
    <lineage>
        <taxon>Bacteria</taxon>
        <taxon>Pseudomonadati</taxon>
        <taxon>Bacteroidota</taxon>
        <taxon>Chitinophagia</taxon>
        <taxon>Chitinophagales</taxon>
        <taxon>Chitinophagaceae</taxon>
        <taxon>Chitinophaga</taxon>
    </lineage>
</organism>
<dbReference type="SMART" id="SM00342">
    <property type="entry name" value="HTH_ARAC"/>
    <property type="match status" value="1"/>
</dbReference>
<gene>
    <name evidence="5" type="ORF">WJU16_21765</name>
</gene>
<dbReference type="PANTHER" id="PTHR46796:SF13">
    <property type="entry name" value="HTH-TYPE TRANSCRIPTIONAL ACTIVATOR RHAS"/>
    <property type="match status" value="1"/>
</dbReference>
<keyword evidence="1" id="KW-0805">Transcription regulation</keyword>
<evidence type="ECO:0000313" key="6">
    <source>
        <dbReference type="Proteomes" id="UP001485459"/>
    </source>
</evidence>
<name>A0ABZ2YNV4_9BACT</name>
<dbReference type="Pfam" id="PF20240">
    <property type="entry name" value="DUF6597"/>
    <property type="match status" value="1"/>
</dbReference>
<keyword evidence="3" id="KW-0804">Transcription</keyword>
<keyword evidence="2" id="KW-0238">DNA-binding</keyword>
<dbReference type="InterPro" id="IPR050204">
    <property type="entry name" value="AraC_XylS_family_regulators"/>
</dbReference>
<dbReference type="PANTHER" id="PTHR46796">
    <property type="entry name" value="HTH-TYPE TRANSCRIPTIONAL ACTIVATOR RHAS-RELATED"/>
    <property type="match status" value="1"/>
</dbReference>
<reference evidence="6" key="1">
    <citation type="submission" date="2024-03" db="EMBL/GenBank/DDBJ databases">
        <title>Chitinophaga horti sp. nov., isolated from garden soil.</title>
        <authorList>
            <person name="Lee D.S."/>
            <person name="Han D.M."/>
            <person name="Baek J.H."/>
            <person name="Choi D.G."/>
            <person name="Jeon J.H."/>
            <person name="Jeon C.O."/>
        </authorList>
    </citation>
    <scope>NUCLEOTIDE SEQUENCE [LARGE SCALE GENOMIC DNA]</scope>
    <source>
        <strain evidence="6">GPA1</strain>
    </source>
</reference>
<dbReference type="InterPro" id="IPR046532">
    <property type="entry name" value="DUF6597"/>
</dbReference>
<dbReference type="EMBL" id="CP149822">
    <property type="protein sequence ID" value="WZN40594.1"/>
    <property type="molecule type" value="Genomic_DNA"/>
</dbReference>